<dbReference type="InterPro" id="IPR034904">
    <property type="entry name" value="FSCA_dom_sf"/>
</dbReference>
<dbReference type="Pfam" id="PF01106">
    <property type="entry name" value="NifU"/>
    <property type="match status" value="1"/>
</dbReference>
<dbReference type="AlphaFoldDB" id="A0A6J5YCM6"/>
<dbReference type="SUPFAM" id="SSF117916">
    <property type="entry name" value="Fe-S cluster assembly (FSCA) domain-like"/>
    <property type="match status" value="1"/>
</dbReference>
<proteinExistence type="predicted"/>
<protein>
    <submittedName>
        <fullName evidence="2">Unannotated protein</fullName>
    </submittedName>
</protein>
<feature type="domain" description="NIF system FeS cluster assembly NifU C-terminal" evidence="1">
    <location>
        <begin position="136"/>
        <end position="201"/>
    </location>
</feature>
<dbReference type="GO" id="GO:0051536">
    <property type="term" value="F:iron-sulfur cluster binding"/>
    <property type="evidence" value="ECO:0007669"/>
    <property type="project" value="InterPro"/>
</dbReference>
<organism evidence="2">
    <name type="scientific">freshwater metagenome</name>
    <dbReference type="NCBI Taxonomy" id="449393"/>
    <lineage>
        <taxon>unclassified sequences</taxon>
        <taxon>metagenomes</taxon>
        <taxon>ecological metagenomes</taxon>
    </lineage>
</organism>
<reference evidence="2" key="1">
    <citation type="submission" date="2020-05" db="EMBL/GenBank/DDBJ databases">
        <authorList>
            <person name="Chiriac C."/>
            <person name="Salcher M."/>
            <person name="Ghai R."/>
            <person name="Kavagutti S V."/>
        </authorList>
    </citation>
    <scope>NUCLEOTIDE SEQUENCE</scope>
</reference>
<evidence type="ECO:0000259" key="1">
    <source>
        <dbReference type="Pfam" id="PF01106"/>
    </source>
</evidence>
<dbReference type="Gene3D" id="2.60.300.12">
    <property type="entry name" value="HesB-like domain"/>
    <property type="match status" value="1"/>
</dbReference>
<dbReference type="InterPro" id="IPR001075">
    <property type="entry name" value="NIF_FeS_clus_asmbl_NifU_C"/>
</dbReference>
<gene>
    <name evidence="2" type="ORF">UFOPK1392_01727</name>
</gene>
<accession>A0A6J5YCM6</accession>
<dbReference type="EMBL" id="CAEMXZ010000089">
    <property type="protein sequence ID" value="CAB4323964.1"/>
    <property type="molecule type" value="Genomic_DNA"/>
</dbReference>
<dbReference type="PANTHER" id="PTHR11178">
    <property type="entry name" value="IRON-SULFUR CLUSTER SCAFFOLD PROTEIN NFU-RELATED"/>
    <property type="match status" value="1"/>
</dbReference>
<dbReference type="GO" id="GO:0016226">
    <property type="term" value="P:iron-sulfur cluster assembly"/>
    <property type="evidence" value="ECO:0007669"/>
    <property type="project" value="InterPro"/>
</dbReference>
<dbReference type="PANTHER" id="PTHR11178:SF51">
    <property type="entry name" value="FE_S BIOGENESIS PROTEIN NFUA"/>
    <property type="match status" value="1"/>
</dbReference>
<name>A0A6J5YCM6_9ZZZZ</name>
<dbReference type="Gene3D" id="3.30.300.130">
    <property type="entry name" value="Fe-S cluster assembly (FSCA)"/>
    <property type="match status" value="1"/>
</dbReference>
<sequence length="216" mass="22771">MTVDADTNEILLDEEPQFVLTVTPEAIERVIEIRDGDEDPGSVALRVEIIGTSGTDYSYDLSFAPIAEMEENDDLSVQDGLSVVVAAGSVDRMRGATLDLPSNAGQAGLIIRNPNRADPLAGLDLSVTGDVAEKVSMLLEHVVNPQLAAHGGFAALVGVDDSKAYLTMGGGCQGCAASAQTLQMGIREQILEAIPEITEVIDVTDHTAGDNPFYTQ</sequence>
<dbReference type="GO" id="GO:0005506">
    <property type="term" value="F:iron ion binding"/>
    <property type="evidence" value="ECO:0007669"/>
    <property type="project" value="InterPro"/>
</dbReference>
<dbReference type="SUPFAM" id="SSF89360">
    <property type="entry name" value="HesB-like domain"/>
    <property type="match status" value="1"/>
</dbReference>
<dbReference type="InterPro" id="IPR035903">
    <property type="entry name" value="HesB-like_dom_sf"/>
</dbReference>
<evidence type="ECO:0000313" key="2">
    <source>
        <dbReference type="EMBL" id="CAB4323964.1"/>
    </source>
</evidence>